<sequence>MLLNARSEADIAFLQNYQENLLITETWDLLTSVPNHCSPPSHHRKQPFQSLQYKRKTGKKRRYVPPWLIQNFV</sequence>
<proteinExistence type="predicted"/>
<evidence type="ECO:0000313" key="2">
    <source>
        <dbReference type="Proteomes" id="UP000694540"/>
    </source>
</evidence>
<organism evidence="1 2">
    <name type="scientific">Catagonus wagneri</name>
    <name type="common">Chacoan peccary</name>
    <dbReference type="NCBI Taxonomy" id="51154"/>
    <lineage>
        <taxon>Eukaryota</taxon>
        <taxon>Metazoa</taxon>
        <taxon>Chordata</taxon>
        <taxon>Craniata</taxon>
        <taxon>Vertebrata</taxon>
        <taxon>Euteleostomi</taxon>
        <taxon>Mammalia</taxon>
        <taxon>Eutheria</taxon>
        <taxon>Laurasiatheria</taxon>
        <taxon>Artiodactyla</taxon>
        <taxon>Suina</taxon>
        <taxon>Tayassuidae</taxon>
        <taxon>Catagonus</taxon>
    </lineage>
</organism>
<dbReference type="Ensembl" id="ENSCWAT00000023491.1">
    <property type="protein sequence ID" value="ENSCWAP00000021668.1"/>
    <property type="gene ID" value="ENSCWAG00000016525.1"/>
</dbReference>
<evidence type="ECO:0000313" key="1">
    <source>
        <dbReference type="Ensembl" id="ENSCWAP00000021668.1"/>
    </source>
</evidence>
<accession>A0A8C3X3N5</accession>
<dbReference type="Proteomes" id="UP000694540">
    <property type="component" value="Unplaced"/>
</dbReference>
<dbReference type="AlphaFoldDB" id="A0A8C3X3N5"/>
<reference evidence="1" key="2">
    <citation type="submission" date="2025-09" db="UniProtKB">
        <authorList>
            <consortium name="Ensembl"/>
        </authorList>
    </citation>
    <scope>IDENTIFICATION</scope>
</reference>
<keyword evidence="2" id="KW-1185">Reference proteome</keyword>
<protein>
    <submittedName>
        <fullName evidence="1">Uncharacterized protein</fullName>
    </submittedName>
</protein>
<name>A0A8C3X3N5_9CETA</name>
<reference evidence="1" key="1">
    <citation type="submission" date="2025-08" db="UniProtKB">
        <authorList>
            <consortium name="Ensembl"/>
        </authorList>
    </citation>
    <scope>IDENTIFICATION</scope>
</reference>